<evidence type="ECO:0000313" key="1">
    <source>
        <dbReference type="EMBL" id="CAK8990321.1"/>
    </source>
</evidence>
<keyword evidence="2" id="KW-1185">Reference proteome</keyword>
<dbReference type="Proteomes" id="UP001642464">
    <property type="component" value="Unassembled WGS sequence"/>
</dbReference>
<proteinExistence type="predicted"/>
<accession>A0ABP0HLB8</accession>
<evidence type="ECO:0000313" key="2">
    <source>
        <dbReference type="Proteomes" id="UP001642464"/>
    </source>
</evidence>
<sequence>METLLGLFEAASWIGDVLSRSSEKDAELSSLAVTVQSVTESVKCFSSSLPDEDKAYVFNSNQVFPELARVLNSAKEVLMKFTLSIQNGVQAKPDKSSGFRGMLTSSMKQGSRTLQDGLEAISSKVGRASDLLRLPEDELGLIRQANSDIKNLLPQLSLAIAAVSLRGSKRHAENSLESQAQRQKTLGDNAGLDASVEGVPAPETEAKRPLVNLKLVSDASYFQDLELPRMTTQDLRPITAVSSASLESESSPGEHQRPTCRLVLGRQELVNKKVTCEVPTPKTPMALTKFVSRDFMQLDIPETVAPTQGTIEMATLALGFWEDSQETAESATVATVSGLSSLGLYVRRHRESRWQFHAKQKKVEIMEGDRVALVLESPPGSMKWLPGEGKDLEGDEAVCILGCELQRP</sequence>
<gene>
    <name evidence="1" type="ORF">SCF082_LOCUS2169</name>
</gene>
<reference evidence="1 2" key="1">
    <citation type="submission" date="2024-02" db="EMBL/GenBank/DDBJ databases">
        <authorList>
            <person name="Chen Y."/>
            <person name="Shah S."/>
            <person name="Dougan E. K."/>
            <person name="Thang M."/>
            <person name="Chan C."/>
        </authorList>
    </citation>
    <scope>NUCLEOTIDE SEQUENCE [LARGE SCALE GENOMIC DNA]</scope>
</reference>
<organism evidence="1 2">
    <name type="scientific">Durusdinium trenchii</name>
    <dbReference type="NCBI Taxonomy" id="1381693"/>
    <lineage>
        <taxon>Eukaryota</taxon>
        <taxon>Sar</taxon>
        <taxon>Alveolata</taxon>
        <taxon>Dinophyceae</taxon>
        <taxon>Suessiales</taxon>
        <taxon>Symbiodiniaceae</taxon>
        <taxon>Durusdinium</taxon>
    </lineage>
</organism>
<comment type="caution">
    <text evidence="1">The sequence shown here is derived from an EMBL/GenBank/DDBJ whole genome shotgun (WGS) entry which is preliminary data.</text>
</comment>
<protein>
    <submittedName>
        <fullName evidence="1">Uncharacterized protein</fullName>
    </submittedName>
</protein>
<dbReference type="EMBL" id="CAXAMM010001091">
    <property type="protein sequence ID" value="CAK8990321.1"/>
    <property type="molecule type" value="Genomic_DNA"/>
</dbReference>
<name>A0ABP0HLB8_9DINO</name>